<evidence type="ECO:0000313" key="1">
    <source>
        <dbReference type="EMBL" id="OGC41362.1"/>
    </source>
</evidence>
<sequence length="65" mass="7730">MVKNAKLLRKLDKQRISKEKVDVQQNYRIINALYQEAVMFGVFPLKHKKLDVDHKIRIARILNNV</sequence>
<reference evidence="1 2" key="1">
    <citation type="journal article" date="2016" name="Nat. Commun.">
        <title>Thousands of microbial genomes shed light on interconnected biogeochemical processes in an aquifer system.</title>
        <authorList>
            <person name="Anantharaman K."/>
            <person name="Brown C.T."/>
            <person name="Hug L.A."/>
            <person name="Sharon I."/>
            <person name="Castelle C.J."/>
            <person name="Probst A.J."/>
            <person name="Thomas B.C."/>
            <person name="Singh A."/>
            <person name="Wilkins M.J."/>
            <person name="Karaoz U."/>
            <person name="Brodie E.L."/>
            <person name="Williams K.H."/>
            <person name="Hubbard S.S."/>
            <person name="Banfield J.F."/>
        </authorList>
    </citation>
    <scope>NUCLEOTIDE SEQUENCE [LARGE SCALE GENOMIC DNA]</scope>
</reference>
<evidence type="ECO:0000313" key="2">
    <source>
        <dbReference type="Proteomes" id="UP000177025"/>
    </source>
</evidence>
<dbReference type="AlphaFoldDB" id="A0A1F4U8W9"/>
<dbReference type="EMBL" id="MEUM01000109">
    <property type="protein sequence ID" value="OGC41362.1"/>
    <property type="molecule type" value="Genomic_DNA"/>
</dbReference>
<name>A0A1F4U8W9_UNCW3</name>
<organism evidence="1 2">
    <name type="scientific">candidate division WOR-3 bacterium RBG_13_43_14</name>
    <dbReference type="NCBI Taxonomy" id="1802590"/>
    <lineage>
        <taxon>Bacteria</taxon>
        <taxon>Bacteria division WOR-3</taxon>
    </lineage>
</organism>
<proteinExistence type="predicted"/>
<dbReference type="Proteomes" id="UP000177025">
    <property type="component" value="Unassembled WGS sequence"/>
</dbReference>
<accession>A0A1F4U8W9</accession>
<comment type="caution">
    <text evidence="1">The sequence shown here is derived from an EMBL/GenBank/DDBJ whole genome shotgun (WGS) entry which is preliminary data.</text>
</comment>
<protein>
    <submittedName>
        <fullName evidence="1">Uncharacterized protein</fullName>
    </submittedName>
</protein>
<gene>
    <name evidence="1" type="ORF">A2Y85_02095</name>
</gene>